<evidence type="ECO:0000313" key="1">
    <source>
        <dbReference type="EMBL" id="EFS20630.1"/>
    </source>
</evidence>
<organism evidence="1 2">
    <name type="scientific">Fusobacterium gonidiaformans 3-1-5R</name>
    <dbReference type="NCBI Taxonomy" id="469605"/>
    <lineage>
        <taxon>Bacteria</taxon>
        <taxon>Fusobacteriati</taxon>
        <taxon>Fusobacteriota</taxon>
        <taxon>Fusobacteriia</taxon>
        <taxon>Fusobacteriales</taxon>
        <taxon>Fusobacteriaceae</taxon>
        <taxon>Fusobacterium</taxon>
    </lineage>
</organism>
<accession>E5BEU9</accession>
<dbReference type="EMBL" id="GG657971">
    <property type="protein sequence ID" value="EFS20630.1"/>
    <property type="molecule type" value="Genomic_DNA"/>
</dbReference>
<name>E5BEU9_9FUSO</name>
<proteinExistence type="predicted"/>
<evidence type="ECO:0000313" key="2">
    <source>
        <dbReference type="Proteomes" id="UP000002975"/>
    </source>
</evidence>
<dbReference type="AlphaFoldDB" id="E5BEU9"/>
<gene>
    <name evidence="1" type="ORF">FSBG_00127</name>
</gene>
<dbReference type="RefSeq" id="WP_008800709.1">
    <property type="nucleotide sequence ID" value="NZ_GG657971.1"/>
</dbReference>
<sequence length="85" mass="9907">MEKEKILQAYRNAISQLPNEITIAESRKIVEYNSFSYVIPKGARVIKADDEFLGKWFYIQAVLEKCLKEKILTWAEVQEFCFKGG</sequence>
<dbReference type="BioCyc" id="FSP469605-HMP:GTSP-128-MONOMER"/>
<protein>
    <submittedName>
        <fullName evidence="1">Uncharacterized protein</fullName>
    </submittedName>
</protein>
<dbReference type="HOGENOM" id="CLU_2507906_0_0_0"/>
<keyword evidence="2" id="KW-1185">Reference proteome</keyword>
<reference evidence="1 2" key="1">
    <citation type="submission" date="2009-02" db="EMBL/GenBank/DDBJ databases">
        <title>The Genome Sequence of Fusobacterium sp. 3_1_5R.</title>
        <authorList>
            <consortium name="The Broad Institute Genome Sequencing Platform"/>
            <person name="Ward D."/>
            <person name="Young S.K."/>
            <person name="Kodira C.D."/>
            <person name="Zeng Q."/>
            <person name="Koehrsen M."/>
            <person name="Alvarado L."/>
            <person name="Berlin A."/>
            <person name="Borenstein D."/>
            <person name="Chen Z."/>
            <person name="Engels R."/>
            <person name="Freedman E."/>
            <person name="Gellesch M."/>
            <person name="Goldberg J."/>
            <person name="Griggs A."/>
            <person name="Gujja S."/>
            <person name="Heiman D."/>
            <person name="Hepburn T."/>
            <person name="Howarth C."/>
            <person name="Jen D."/>
            <person name="Larson L."/>
            <person name="Lewis B."/>
            <person name="Mehta T."/>
            <person name="Park D."/>
            <person name="Pearson M."/>
            <person name="Roberts A."/>
            <person name="Saif S."/>
            <person name="Shea T."/>
            <person name="Shenoy N."/>
            <person name="Sisk P."/>
            <person name="Stolte C."/>
            <person name="Sykes S."/>
            <person name="Walk T."/>
            <person name="White J."/>
            <person name="Yandava C."/>
            <person name="Allen-Vercoe E."/>
            <person name="Strauss J."/>
            <person name="Ambrose C."/>
            <person name="Lander E."/>
            <person name="Nusbaum C."/>
            <person name="Galagan J."/>
            <person name="Birren B."/>
        </authorList>
    </citation>
    <scope>NUCLEOTIDE SEQUENCE [LARGE SCALE GENOMIC DNA]</scope>
    <source>
        <strain evidence="1 2">3_1_5R</strain>
    </source>
</reference>
<dbReference type="Proteomes" id="UP000002975">
    <property type="component" value="Unassembled WGS sequence"/>
</dbReference>